<feature type="domain" description="Fe/B12 periplasmic-binding" evidence="7">
    <location>
        <begin position="41"/>
        <end position="301"/>
    </location>
</feature>
<feature type="signal peptide" evidence="6">
    <location>
        <begin position="1"/>
        <end position="21"/>
    </location>
</feature>
<dbReference type="Proteomes" id="UP000325785">
    <property type="component" value="Chromosome"/>
</dbReference>
<keyword evidence="4" id="KW-0410">Iron transport</keyword>
<evidence type="ECO:0000313" key="9">
    <source>
        <dbReference type="EMBL" id="QEW26961.1"/>
    </source>
</evidence>
<name>A0A0T5PAL1_9RHOB</name>
<evidence type="ECO:0000313" key="11">
    <source>
        <dbReference type="Proteomes" id="UP000325785"/>
    </source>
</evidence>
<evidence type="ECO:0000259" key="7">
    <source>
        <dbReference type="PROSITE" id="PS50983"/>
    </source>
</evidence>
<proteinExistence type="inferred from homology"/>
<evidence type="ECO:0000256" key="2">
    <source>
        <dbReference type="ARBA" id="ARBA00008814"/>
    </source>
</evidence>
<evidence type="ECO:0000256" key="5">
    <source>
        <dbReference type="ARBA" id="ARBA00022729"/>
    </source>
</evidence>
<dbReference type="PANTHER" id="PTHR30532:SF28">
    <property type="entry name" value="PETROBACTIN-BINDING PROTEIN YCLQ"/>
    <property type="match status" value="1"/>
</dbReference>
<dbReference type="CDD" id="cd01140">
    <property type="entry name" value="FatB"/>
    <property type="match status" value="1"/>
</dbReference>
<dbReference type="KEGG" id="rid:RIdsm_02769"/>
<dbReference type="InterPro" id="IPR002491">
    <property type="entry name" value="ABC_transptr_periplasmic_BD"/>
</dbReference>
<evidence type="ECO:0000256" key="3">
    <source>
        <dbReference type="ARBA" id="ARBA00022448"/>
    </source>
</evidence>
<dbReference type="Proteomes" id="UP000051401">
    <property type="component" value="Unassembled WGS sequence"/>
</dbReference>
<keyword evidence="10" id="KW-1185">Reference proteome</keyword>
<dbReference type="EMBL" id="LAXI01000004">
    <property type="protein sequence ID" value="KRS18208.1"/>
    <property type="molecule type" value="Genomic_DNA"/>
</dbReference>
<dbReference type="PANTHER" id="PTHR30532">
    <property type="entry name" value="IRON III DICITRATE-BINDING PERIPLASMIC PROTEIN"/>
    <property type="match status" value="1"/>
</dbReference>
<evidence type="ECO:0000256" key="1">
    <source>
        <dbReference type="ARBA" id="ARBA00004196"/>
    </source>
</evidence>
<keyword evidence="5 6" id="KW-0732">Signal</keyword>
<dbReference type="SUPFAM" id="SSF53807">
    <property type="entry name" value="Helical backbone' metal receptor"/>
    <property type="match status" value="1"/>
</dbReference>
<keyword evidence="4" id="KW-0406">Ion transport</keyword>
<comment type="similarity">
    <text evidence="2">Belongs to the bacterial solute-binding protein 8 family.</text>
</comment>
<reference evidence="8 10" key="1">
    <citation type="submission" date="2015-04" db="EMBL/GenBank/DDBJ databases">
        <title>The draft genome sequence of Roseovarius indicus B108T.</title>
        <authorList>
            <person name="Li G."/>
            <person name="Lai Q."/>
            <person name="Shao Z."/>
            <person name="Yan P."/>
        </authorList>
    </citation>
    <scope>NUCLEOTIDE SEQUENCE [LARGE SCALE GENOMIC DNA]</scope>
    <source>
        <strain evidence="8 10">B108</strain>
    </source>
</reference>
<sequence length="304" mass="31160">MKSLLAAGLAACLLAPAGALAEQVTVDTAGGPVDVQSDPETVAVFDMAALDTLAALGVAVDGAPSPVYLPYLEAATEGATQVGTLFEPDFEALAVLGPDLIIIGGRSSPQKAALERIAPTIDMTIWGADMVGQARDRLSAYGEIFGRQAEAAELRAALDAKLEDARKVVQGKGDGLIILTNGGKISAYGDDSRYGWLHTALGLPEAYPTVTAHTHGEAVSFEFLAEIDPDWLLVVDRGAAIGAGGNAAAATLDNPLVNGTSAARNGQIVYLDAGPVYIASGGIQSMLGTLDELIAAFGEVRSDN</sequence>
<dbReference type="Pfam" id="PF01497">
    <property type="entry name" value="Peripla_BP_2"/>
    <property type="match status" value="1"/>
</dbReference>
<dbReference type="EMBL" id="CP031598">
    <property type="protein sequence ID" value="QEW26961.1"/>
    <property type="molecule type" value="Genomic_DNA"/>
</dbReference>
<gene>
    <name evidence="9" type="ORF">RIdsm_02769</name>
    <name evidence="8" type="ORF">XM52_08645</name>
</gene>
<evidence type="ECO:0000313" key="8">
    <source>
        <dbReference type="EMBL" id="KRS18208.1"/>
    </source>
</evidence>
<organism evidence="8 10">
    <name type="scientific">Roseovarius indicus</name>
    <dbReference type="NCBI Taxonomy" id="540747"/>
    <lineage>
        <taxon>Bacteria</taxon>
        <taxon>Pseudomonadati</taxon>
        <taxon>Pseudomonadota</taxon>
        <taxon>Alphaproteobacteria</taxon>
        <taxon>Rhodobacterales</taxon>
        <taxon>Roseobacteraceae</taxon>
        <taxon>Roseovarius</taxon>
    </lineage>
</organism>
<comment type="subcellular location">
    <subcellularLocation>
        <location evidence="1">Cell envelope</location>
    </subcellularLocation>
</comment>
<evidence type="ECO:0000256" key="4">
    <source>
        <dbReference type="ARBA" id="ARBA00022496"/>
    </source>
</evidence>
<evidence type="ECO:0000256" key="6">
    <source>
        <dbReference type="SAM" id="SignalP"/>
    </source>
</evidence>
<evidence type="ECO:0000313" key="10">
    <source>
        <dbReference type="Proteomes" id="UP000051401"/>
    </source>
</evidence>
<dbReference type="PROSITE" id="PS50983">
    <property type="entry name" value="FE_B12_PBP"/>
    <property type="match status" value="1"/>
</dbReference>
<keyword evidence="3" id="KW-0813">Transport</keyword>
<keyword evidence="4" id="KW-0408">Iron</keyword>
<dbReference type="OrthoDB" id="63946at2"/>
<reference evidence="9 11" key="2">
    <citation type="submission" date="2018-08" db="EMBL/GenBank/DDBJ databases">
        <title>Genetic Globetrotter - A new plasmid hitch-hiking vast phylogenetic and geographic distances.</title>
        <authorList>
            <person name="Vollmers J."/>
            <person name="Petersen J."/>
        </authorList>
    </citation>
    <scope>NUCLEOTIDE SEQUENCE [LARGE SCALE GENOMIC DNA]</scope>
    <source>
        <strain evidence="9 11">DSM 26383</strain>
    </source>
</reference>
<dbReference type="AlphaFoldDB" id="A0A0T5PAL1"/>
<dbReference type="GO" id="GO:0030288">
    <property type="term" value="C:outer membrane-bounded periplasmic space"/>
    <property type="evidence" value="ECO:0007669"/>
    <property type="project" value="TreeGrafter"/>
</dbReference>
<dbReference type="PATRIC" id="fig|540747.5.peg.4520"/>
<dbReference type="Gene3D" id="3.40.50.1980">
    <property type="entry name" value="Nitrogenase molybdenum iron protein domain"/>
    <property type="match status" value="2"/>
</dbReference>
<feature type="chain" id="PRO_5010437517" evidence="6">
    <location>
        <begin position="22"/>
        <end position="304"/>
    </location>
</feature>
<accession>A0A0T5PAL1</accession>
<dbReference type="RefSeq" id="WP_057815333.1">
    <property type="nucleotide sequence ID" value="NZ_CP031598.1"/>
</dbReference>
<dbReference type="InterPro" id="IPR051313">
    <property type="entry name" value="Bact_iron-sidero_bind"/>
</dbReference>
<dbReference type="GO" id="GO:1901678">
    <property type="term" value="P:iron coordination entity transport"/>
    <property type="evidence" value="ECO:0007669"/>
    <property type="project" value="UniProtKB-ARBA"/>
</dbReference>
<protein>
    <submittedName>
        <fullName evidence="8">Iron ABC transporter substrate-binding protein</fullName>
    </submittedName>
    <submittedName>
        <fullName evidence="9">Putative ABC transporter solute-binding protein YclQ</fullName>
    </submittedName>
</protein>
<dbReference type="STRING" id="540747.SAMN04488031_101576"/>
<dbReference type="InterPro" id="IPR033870">
    <property type="entry name" value="FatB"/>
</dbReference>